<protein>
    <recommendedName>
        <fullName evidence="2">GH18 domain-containing protein</fullName>
    </recommendedName>
</protein>
<dbReference type="GO" id="GO:0006032">
    <property type="term" value="P:chitin catabolic process"/>
    <property type="evidence" value="ECO:0007669"/>
    <property type="project" value="TreeGrafter"/>
</dbReference>
<feature type="region of interest" description="Disordered" evidence="1">
    <location>
        <begin position="372"/>
        <end position="418"/>
    </location>
</feature>
<accession>A0A835YK78</accession>
<dbReference type="Proteomes" id="UP000664859">
    <property type="component" value="Unassembled WGS sequence"/>
</dbReference>
<dbReference type="InterPro" id="IPR050314">
    <property type="entry name" value="Glycosyl_Hydrlase_18"/>
</dbReference>
<dbReference type="PROSITE" id="PS51910">
    <property type="entry name" value="GH18_2"/>
    <property type="match status" value="1"/>
</dbReference>
<dbReference type="InterPro" id="IPR017853">
    <property type="entry name" value="GH"/>
</dbReference>
<feature type="compositionally biased region" description="Low complexity" evidence="1">
    <location>
        <begin position="854"/>
        <end position="899"/>
    </location>
</feature>
<dbReference type="GO" id="GO:0005975">
    <property type="term" value="P:carbohydrate metabolic process"/>
    <property type="evidence" value="ECO:0007669"/>
    <property type="project" value="InterPro"/>
</dbReference>
<sequence length="1308" mass="136281">MQVHIGAASLSAQDAAAVRALKAHMADILVGVELNLSKSSALSAQGHELTVDERRLLTQLGVKLAVGHGGAGGLDDAAQAPGLVLLVPIGSADFVRRHLEDKSGAAGDGAQFAQRCAALSSRLPLELSTGAATEWDRLTQWVTVLEKTMGLRLPGENCQWEQFDAAGTAPPALGAAALQQARLPPRTADPSGPEVGGGRAGFAALLSIFFCFVLKHLDLAGLPSSMPVKPALRARPVPPYYMGPHLFTLAGWVQGLNPRLDSSVADLEEDSPRSELNRATALLVETFASSAGHDALKALSDAGDPDFIRLKQQASAIREDSCQSASAPKSKISEAARICVCDPQAVFLHCQVLFEIDFWTYVADYAEADQQARSKQQHRRRAAASTAPHGAQSPASAAGGWNRRTLQEQAPGGTKPKLTCSETTGFDVLGVLKSASKDTFSCLFSGDPASCTGEGTAAAAATACIGLKCCHMPIPEVPILEVCGSLDVCLAFPRFDDSTQALQLCGLDLLGADVRPAVADVFAQAGAPVADTDTCALLQPVLADPAHTRALARVFLVKVKLSVCLALNSFFGTLIPDEEARKQVIAVIQGAASVLGVLLCAADATLTFYPLLGFLSFELTVGSGTMSAYVGVEAQLYDDAKDGLGLCGGLGGSCAAPGLEMCQICAGENRGVASFLWKMAYFGELHLTTLEVLKRDGFPSRRGCRRASALSGALGGPGGGGQPSDLELVWRRLGFFYAFGDAVNWVGGAVETVADAVVEGATAVGEAVVDAGEAVVDFVEDNIVDPIIDVTKQVLDAVSADVVVRWPDRAWQAKVLLVSFGGEGDPSARAWDSCGTCSLPPVPTEQPNAPPPQASDTPQPTPTTAQPAEATGQPTQTIEQPTETTAQPTSAPTSGAAAPDPNDSDTPQPTPASAQPAEATGQPTQTMEQPAKPTSAPTSGAAAPDPNDRSSSPTAQPTPSPTPVLSPWAPPPNDTRLVVHVASSLAEGSCSGDSAPLSAWDAASRATHVSFAFVAVGEDLLARMHSSDDDDTLRELQDIKEAHPSLKVILSIGGPDTAPDVFRAAVCNEESRAAFVKSADTTNYGCLLEDVRAALDSAGDDYILSVSVAATARLRHVHPSVVYPHVDFINLMTYDFHGGTIDPQEPLNAHTPVVDCTQPERCDIDVAVRWYLDAGVPAAALNLGLAFYGRTWSTRGGAADGPGPGGACTLRPGYLSRTEIRDAVNAGDVEHFAKRMAAGAPYGERGWVGFDDEGTLSQKVCYGAALGVGGFSVVGAEARGDAPLLRAVRESLEQRRLDACGEDSVPAC</sequence>
<evidence type="ECO:0000313" key="3">
    <source>
        <dbReference type="EMBL" id="KAG5176136.1"/>
    </source>
</evidence>
<dbReference type="Pfam" id="PF00704">
    <property type="entry name" value="Glyco_hydro_18"/>
    <property type="match status" value="1"/>
</dbReference>
<dbReference type="EMBL" id="JAFCMP010000540">
    <property type="protein sequence ID" value="KAG5176136.1"/>
    <property type="molecule type" value="Genomic_DNA"/>
</dbReference>
<dbReference type="PANTHER" id="PTHR11177">
    <property type="entry name" value="CHITINASE"/>
    <property type="match status" value="1"/>
</dbReference>
<dbReference type="GO" id="GO:0005576">
    <property type="term" value="C:extracellular region"/>
    <property type="evidence" value="ECO:0007669"/>
    <property type="project" value="TreeGrafter"/>
</dbReference>
<keyword evidence="4" id="KW-1185">Reference proteome</keyword>
<evidence type="ECO:0000256" key="1">
    <source>
        <dbReference type="SAM" id="MobiDB-lite"/>
    </source>
</evidence>
<dbReference type="InterPro" id="IPR011583">
    <property type="entry name" value="Chitinase_II/V-like_cat"/>
</dbReference>
<dbReference type="InterPro" id="IPR029070">
    <property type="entry name" value="Chitinase_insertion_sf"/>
</dbReference>
<dbReference type="SUPFAM" id="SSF51445">
    <property type="entry name" value="(Trans)glycosidases"/>
    <property type="match status" value="1"/>
</dbReference>
<reference evidence="3" key="1">
    <citation type="submission" date="2021-02" db="EMBL/GenBank/DDBJ databases">
        <title>First Annotated Genome of the Yellow-green Alga Tribonema minus.</title>
        <authorList>
            <person name="Mahan K.M."/>
        </authorList>
    </citation>
    <scope>NUCLEOTIDE SEQUENCE</scope>
    <source>
        <strain evidence="3">UTEX B ZZ1240</strain>
    </source>
</reference>
<evidence type="ECO:0000259" key="2">
    <source>
        <dbReference type="PROSITE" id="PS51910"/>
    </source>
</evidence>
<gene>
    <name evidence="3" type="ORF">JKP88DRAFT_282967</name>
</gene>
<feature type="region of interest" description="Disordered" evidence="1">
    <location>
        <begin position="836"/>
        <end position="971"/>
    </location>
</feature>
<dbReference type="SMART" id="SM00636">
    <property type="entry name" value="Glyco_18"/>
    <property type="match status" value="1"/>
</dbReference>
<proteinExistence type="predicted"/>
<dbReference type="Gene3D" id="3.20.20.80">
    <property type="entry name" value="Glycosidases"/>
    <property type="match status" value="2"/>
</dbReference>
<feature type="compositionally biased region" description="Low complexity" evidence="1">
    <location>
        <begin position="911"/>
        <end position="920"/>
    </location>
</feature>
<dbReference type="GO" id="GO:0008061">
    <property type="term" value="F:chitin binding"/>
    <property type="evidence" value="ECO:0007669"/>
    <property type="project" value="InterPro"/>
</dbReference>
<organism evidence="3 4">
    <name type="scientific">Tribonema minus</name>
    <dbReference type="NCBI Taxonomy" id="303371"/>
    <lineage>
        <taxon>Eukaryota</taxon>
        <taxon>Sar</taxon>
        <taxon>Stramenopiles</taxon>
        <taxon>Ochrophyta</taxon>
        <taxon>PX clade</taxon>
        <taxon>Xanthophyceae</taxon>
        <taxon>Tribonematales</taxon>
        <taxon>Tribonemataceae</taxon>
        <taxon>Tribonema</taxon>
    </lineage>
</organism>
<dbReference type="OrthoDB" id="76388at2759"/>
<evidence type="ECO:0000313" key="4">
    <source>
        <dbReference type="Proteomes" id="UP000664859"/>
    </source>
</evidence>
<feature type="compositionally biased region" description="Pro residues" evidence="1">
    <location>
        <begin position="840"/>
        <end position="853"/>
    </location>
</feature>
<dbReference type="PANTHER" id="PTHR11177:SF317">
    <property type="entry name" value="CHITINASE 12-RELATED"/>
    <property type="match status" value="1"/>
</dbReference>
<dbReference type="InterPro" id="IPR001223">
    <property type="entry name" value="Glyco_hydro18_cat"/>
</dbReference>
<feature type="compositionally biased region" description="Pro residues" evidence="1">
    <location>
        <begin position="956"/>
        <end position="971"/>
    </location>
</feature>
<name>A0A835YK78_9STRA</name>
<comment type="caution">
    <text evidence="3">The sequence shown here is derived from an EMBL/GenBank/DDBJ whole genome shotgun (WGS) entry which is preliminary data.</text>
</comment>
<dbReference type="GO" id="GO:0004568">
    <property type="term" value="F:chitinase activity"/>
    <property type="evidence" value="ECO:0007669"/>
    <property type="project" value="TreeGrafter"/>
</dbReference>
<feature type="compositionally biased region" description="Low complexity" evidence="1">
    <location>
        <begin position="930"/>
        <end position="955"/>
    </location>
</feature>
<dbReference type="SUPFAM" id="SSF54556">
    <property type="entry name" value="Chitinase insertion domain"/>
    <property type="match status" value="1"/>
</dbReference>
<feature type="domain" description="GH18" evidence="2">
    <location>
        <begin position="937"/>
        <end position="1295"/>
    </location>
</feature>